<dbReference type="AlphaFoldDB" id="A0AAV4SBG9"/>
<organism evidence="2 3">
    <name type="scientific">Caerostris extrusa</name>
    <name type="common">Bark spider</name>
    <name type="synonym">Caerostris bankana</name>
    <dbReference type="NCBI Taxonomy" id="172846"/>
    <lineage>
        <taxon>Eukaryota</taxon>
        <taxon>Metazoa</taxon>
        <taxon>Ecdysozoa</taxon>
        <taxon>Arthropoda</taxon>
        <taxon>Chelicerata</taxon>
        <taxon>Arachnida</taxon>
        <taxon>Araneae</taxon>
        <taxon>Araneomorphae</taxon>
        <taxon>Entelegynae</taxon>
        <taxon>Araneoidea</taxon>
        <taxon>Araneidae</taxon>
        <taxon>Caerostris</taxon>
    </lineage>
</organism>
<evidence type="ECO:0000313" key="2">
    <source>
        <dbReference type="EMBL" id="GIY31515.1"/>
    </source>
</evidence>
<keyword evidence="1" id="KW-1133">Transmembrane helix</keyword>
<reference evidence="2 3" key="1">
    <citation type="submission" date="2021-06" db="EMBL/GenBank/DDBJ databases">
        <title>Caerostris extrusa draft genome.</title>
        <authorList>
            <person name="Kono N."/>
            <person name="Arakawa K."/>
        </authorList>
    </citation>
    <scope>NUCLEOTIDE SEQUENCE [LARGE SCALE GENOMIC DNA]</scope>
</reference>
<evidence type="ECO:0000313" key="3">
    <source>
        <dbReference type="Proteomes" id="UP001054945"/>
    </source>
</evidence>
<gene>
    <name evidence="2" type="ORF">CEXT_408321</name>
</gene>
<keyword evidence="3" id="KW-1185">Reference proteome</keyword>
<proteinExistence type="predicted"/>
<evidence type="ECO:0000256" key="1">
    <source>
        <dbReference type="SAM" id="Phobius"/>
    </source>
</evidence>
<sequence length="161" mass="18765">MFFRRQWNGMPRRETPSIFMAILISPSSHTDPNLFPAHESPATQRTFMDTRIDPKERCFLLGIFFLSFTLTMALLSFGYVYLQAFNTDRTGESNDEMEKSNKESALRSMIRVTVWLCGCSFRRTSRDTPWNSHVNRVDFPPPAGKGEKKRSFVLLQRMRLN</sequence>
<keyword evidence="1" id="KW-0812">Transmembrane</keyword>
<keyword evidence="1" id="KW-0472">Membrane</keyword>
<name>A0AAV4SBG9_CAEEX</name>
<comment type="caution">
    <text evidence="2">The sequence shown here is derived from an EMBL/GenBank/DDBJ whole genome shotgun (WGS) entry which is preliminary data.</text>
</comment>
<feature type="transmembrane region" description="Helical" evidence="1">
    <location>
        <begin position="58"/>
        <end position="82"/>
    </location>
</feature>
<dbReference type="EMBL" id="BPLR01009388">
    <property type="protein sequence ID" value="GIY31515.1"/>
    <property type="molecule type" value="Genomic_DNA"/>
</dbReference>
<protein>
    <submittedName>
        <fullName evidence="2">Uncharacterized protein</fullName>
    </submittedName>
</protein>
<dbReference type="Proteomes" id="UP001054945">
    <property type="component" value="Unassembled WGS sequence"/>
</dbReference>
<accession>A0AAV4SBG9</accession>